<keyword evidence="2" id="KW-1185">Reference proteome</keyword>
<comment type="caution">
    <text evidence="1">The sequence shown here is derived from an EMBL/GenBank/DDBJ whole genome shotgun (WGS) entry which is preliminary data.</text>
</comment>
<evidence type="ECO:0000313" key="1">
    <source>
        <dbReference type="EMBL" id="GBP74950.1"/>
    </source>
</evidence>
<evidence type="ECO:0000313" key="2">
    <source>
        <dbReference type="Proteomes" id="UP000299102"/>
    </source>
</evidence>
<dbReference type="Proteomes" id="UP000299102">
    <property type="component" value="Unassembled WGS sequence"/>
</dbReference>
<proteinExistence type="predicted"/>
<reference evidence="1 2" key="1">
    <citation type="journal article" date="2019" name="Commun. Biol.">
        <title>The bagworm genome reveals a unique fibroin gene that provides high tensile strength.</title>
        <authorList>
            <person name="Kono N."/>
            <person name="Nakamura H."/>
            <person name="Ohtoshi R."/>
            <person name="Tomita M."/>
            <person name="Numata K."/>
            <person name="Arakawa K."/>
        </authorList>
    </citation>
    <scope>NUCLEOTIDE SEQUENCE [LARGE SCALE GENOMIC DNA]</scope>
</reference>
<organism evidence="1 2">
    <name type="scientific">Eumeta variegata</name>
    <name type="common">Bagworm moth</name>
    <name type="synonym">Eumeta japonica</name>
    <dbReference type="NCBI Taxonomy" id="151549"/>
    <lineage>
        <taxon>Eukaryota</taxon>
        <taxon>Metazoa</taxon>
        <taxon>Ecdysozoa</taxon>
        <taxon>Arthropoda</taxon>
        <taxon>Hexapoda</taxon>
        <taxon>Insecta</taxon>
        <taxon>Pterygota</taxon>
        <taxon>Neoptera</taxon>
        <taxon>Endopterygota</taxon>
        <taxon>Lepidoptera</taxon>
        <taxon>Glossata</taxon>
        <taxon>Ditrysia</taxon>
        <taxon>Tineoidea</taxon>
        <taxon>Psychidae</taxon>
        <taxon>Oiketicinae</taxon>
        <taxon>Eumeta</taxon>
    </lineage>
</organism>
<accession>A0A4C1YIQ3</accession>
<name>A0A4C1YIQ3_EUMVA</name>
<protein>
    <submittedName>
        <fullName evidence="1">Uncharacterized protein</fullName>
    </submittedName>
</protein>
<gene>
    <name evidence="1" type="ORF">EVAR_60877_1</name>
</gene>
<sequence length="106" mass="11616">MEVDIKIRPTATLNYNPNKETNLSIKQTNSTDNSMAGSQAAKVVPHSKKQCLLTPIQMQLTISKYYRTDSTEWLLAHLGLESGIICSETTPVTTESLGAHSELPLA</sequence>
<dbReference type="AlphaFoldDB" id="A0A4C1YIQ3"/>
<dbReference type="EMBL" id="BGZK01001230">
    <property type="protein sequence ID" value="GBP74950.1"/>
    <property type="molecule type" value="Genomic_DNA"/>
</dbReference>